<organism evidence="1 2">
    <name type="scientific">Fluviicola chungangensis</name>
    <dbReference type="NCBI Taxonomy" id="2597671"/>
    <lineage>
        <taxon>Bacteria</taxon>
        <taxon>Pseudomonadati</taxon>
        <taxon>Bacteroidota</taxon>
        <taxon>Flavobacteriia</taxon>
        <taxon>Flavobacteriales</taxon>
        <taxon>Crocinitomicaceae</taxon>
        <taxon>Fluviicola</taxon>
    </lineage>
</organism>
<accession>A0A556MND9</accession>
<dbReference type="OrthoDB" id="1467552at2"/>
<protein>
    <submittedName>
        <fullName evidence="1">Uncharacterized protein</fullName>
    </submittedName>
</protein>
<evidence type="ECO:0000313" key="1">
    <source>
        <dbReference type="EMBL" id="TSJ41491.1"/>
    </source>
</evidence>
<gene>
    <name evidence="1" type="ORF">FO442_13580</name>
</gene>
<reference evidence="1 2" key="1">
    <citation type="submission" date="2019-07" db="EMBL/GenBank/DDBJ databases">
        <authorList>
            <person name="Huq M.A."/>
        </authorList>
    </citation>
    <scope>NUCLEOTIDE SEQUENCE [LARGE SCALE GENOMIC DNA]</scope>
    <source>
        <strain evidence="1 2">MAH-3</strain>
    </source>
</reference>
<dbReference type="RefSeq" id="WP_144333752.1">
    <property type="nucleotide sequence ID" value="NZ_VLPL01000007.1"/>
</dbReference>
<proteinExistence type="predicted"/>
<sequence length="125" mass="14476">MRFCLLFLVVTCSFSGISQEIKKKYLGVYSGEIPSYALELGEEVFQVQSAVIEIRLNPEGLLTEKVAAKEMKGTYRLTKEDKNSIYLEVRLDGQFIPENYVLYKKDKRLERKGIYPQPDVFLKKI</sequence>
<dbReference type="Proteomes" id="UP000316008">
    <property type="component" value="Unassembled WGS sequence"/>
</dbReference>
<dbReference type="AlphaFoldDB" id="A0A556MND9"/>
<comment type="caution">
    <text evidence="1">The sequence shown here is derived from an EMBL/GenBank/DDBJ whole genome shotgun (WGS) entry which is preliminary data.</text>
</comment>
<dbReference type="EMBL" id="VLPL01000007">
    <property type="protein sequence ID" value="TSJ41491.1"/>
    <property type="molecule type" value="Genomic_DNA"/>
</dbReference>
<evidence type="ECO:0000313" key="2">
    <source>
        <dbReference type="Proteomes" id="UP000316008"/>
    </source>
</evidence>
<keyword evidence="2" id="KW-1185">Reference proteome</keyword>
<name>A0A556MND9_9FLAO</name>